<gene>
    <name evidence="1" type="ORF">LHJ74_19685</name>
</gene>
<organism evidence="1 2">
    <name type="scientific">Streptomyces gossypii</name>
    <dbReference type="NCBI Taxonomy" id="2883101"/>
    <lineage>
        <taxon>Bacteria</taxon>
        <taxon>Bacillati</taxon>
        <taxon>Actinomycetota</taxon>
        <taxon>Actinomycetes</taxon>
        <taxon>Kitasatosporales</taxon>
        <taxon>Streptomycetaceae</taxon>
        <taxon>Streptomyces</taxon>
    </lineage>
</organism>
<dbReference type="InterPro" id="IPR027417">
    <property type="entry name" value="P-loop_NTPase"/>
</dbReference>
<dbReference type="GO" id="GO:0005524">
    <property type="term" value="F:ATP binding"/>
    <property type="evidence" value="ECO:0007669"/>
    <property type="project" value="UniProtKB-KW"/>
</dbReference>
<sequence>MTQLYARNPLVQGLVPRLVGLAHERHRVVPQDYPGEAPVVLLTGGHGMGKTAVLDALADAYEGRLPLGRADFAALGADGAAPGAGPVRFGGLPVTGASNTSDVVETLELLVEGLAPPVPGYGRRRFRRLLPGLFAVTSWHKGNAAEQALAQARITRLLAACGMEADDEGETSTGVRWVADVGAQLAYADQNPDQDLQPVAAAVVRQFFDRHVRRREARVARGWYEERATGATEESEALVRLSFRFHRGGDFRQAVERTLVEAFLADLSDAYGSWQQFARRPRPLVLLDNAHTEAGRAMLGLLLAHRAESGGSHPDPLVVVAAQLDSATGRYPYAVRRELPEVATAAAWSRADTASPSSPSAGVLTTPLPPLGQAEVLEMLDAAYPAHPVQPAQGTHGAHTLHPQLPTALHRLSRGQPLAAQLLCEGVRQMVGERSVEPELLLDLSTPEGRPVTELLVERLIGTAQMRDHLVLLSLARDRAAADALAEAYAVSTTQFPAAEAERYLREEQWAAPVDGPDAGPDAGPGGQPDFVADPLLRTLLVAELRRTSTAPTGTRPWRALNRLLREHHAARGDAGEPDVLRHTLAAGDAEPVVDRLTECFWSWEAARWLGCLRRVVSAPHPPGAEWADRRWEIARGDDDRRHPDADEDHRTVNRLLHGLWYLADPVAEPTADRCDGVRTQLGFLAMRHPSGFAVLHEASTEWPSALWEHRPLPMPRPHRTP</sequence>
<evidence type="ECO:0000313" key="1">
    <source>
        <dbReference type="EMBL" id="MCT2592097.1"/>
    </source>
</evidence>
<accession>A0ABT2JW15</accession>
<reference evidence="1 2" key="1">
    <citation type="submission" date="2021-10" db="EMBL/GenBank/DDBJ databases">
        <title>Streptomyces gossypii sp. nov., isolated from soil collected from cotton field.</title>
        <authorList>
            <person name="Ge X."/>
            <person name="Chen X."/>
            <person name="Liu W."/>
        </authorList>
    </citation>
    <scope>NUCLEOTIDE SEQUENCE [LARGE SCALE GENOMIC DNA]</scope>
    <source>
        <strain evidence="1 2">N2-109</strain>
    </source>
</reference>
<evidence type="ECO:0000313" key="2">
    <source>
        <dbReference type="Proteomes" id="UP001156389"/>
    </source>
</evidence>
<dbReference type="Proteomes" id="UP001156389">
    <property type="component" value="Unassembled WGS sequence"/>
</dbReference>
<dbReference type="RefSeq" id="WP_260219433.1">
    <property type="nucleotide sequence ID" value="NZ_JAJAGO010000009.1"/>
</dbReference>
<dbReference type="EMBL" id="JAJAGO010000009">
    <property type="protein sequence ID" value="MCT2592097.1"/>
    <property type="molecule type" value="Genomic_DNA"/>
</dbReference>
<proteinExistence type="predicted"/>
<keyword evidence="1" id="KW-0547">Nucleotide-binding</keyword>
<protein>
    <submittedName>
        <fullName evidence="1">ATP-binding protein</fullName>
    </submittedName>
</protein>
<keyword evidence="1" id="KW-0067">ATP-binding</keyword>
<comment type="caution">
    <text evidence="1">The sequence shown here is derived from an EMBL/GenBank/DDBJ whole genome shotgun (WGS) entry which is preliminary data.</text>
</comment>
<dbReference type="SUPFAM" id="SSF52540">
    <property type="entry name" value="P-loop containing nucleoside triphosphate hydrolases"/>
    <property type="match status" value="1"/>
</dbReference>
<name>A0ABT2JW15_9ACTN</name>
<keyword evidence="2" id="KW-1185">Reference proteome</keyword>